<evidence type="ECO:0008006" key="3">
    <source>
        <dbReference type="Google" id="ProtNLM"/>
    </source>
</evidence>
<dbReference type="InterPro" id="IPR012349">
    <property type="entry name" value="Split_barrel_FMN-bd"/>
</dbReference>
<evidence type="ECO:0000313" key="1">
    <source>
        <dbReference type="EMBL" id="OBK87445.1"/>
    </source>
</evidence>
<protein>
    <recommendedName>
        <fullName evidence="3">Nitroreductase family deazaflavin-dependent oxidoreductase</fullName>
    </recommendedName>
</protein>
<gene>
    <name evidence="1" type="ORF">A5648_03530</name>
</gene>
<comment type="caution">
    <text evidence="1">The sequence shown here is derived from an EMBL/GenBank/DDBJ whole genome shotgun (WGS) entry which is preliminary data.</text>
</comment>
<name>A0A1A3TXT2_MYCSD</name>
<accession>A0A1A3TXT2</accession>
<dbReference type="InterPro" id="IPR004378">
    <property type="entry name" value="F420H2_quin_Rdtase"/>
</dbReference>
<dbReference type="GO" id="GO:0016491">
    <property type="term" value="F:oxidoreductase activity"/>
    <property type="evidence" value="ECO:0007669"/>
    <property type="project" value="InterPro"/>
</dbReference>
<proteinExistence type="predicted"/>
<dbReference type="Pfam" id="PF04075">
    <property type="entry name" value="F420H2_quin_red"/>
    <property type="match status" value="1"/>
</dbReference>
<reference evidence="2" key="1">
    <citation type="submission" date="2016-06" db="EMBL/GenBank/DDBJ databases">
        <authorList>
            <person name="Sutton G."/>
            <person name="Brinkac L."/>
            <person name="Sanka R."/>
            <person name="Adams M."/>
            <person name="Lau E."/>
            <person name="Garcia-Basteiro A."/>
            <person name="Lopez-Varela E."/>
            <person name="Palencia S."/>
        </authorList>
    </citation>
    <scope>NUCLEOTIDE SEQUENCE [LARGE SCALE GENOMIC DNA]</scope>
    <source>
        <strain evidence="2">1274684.2</strain>
    </source>
</reference>
<dbReference type="RefSeq" id="WP_065024702.1">
    <property type="nucleotide sequence ID" value="NZ_LZMF01000073.1"/>
</dbReference>
<dbReference type="Gene3D" id="2.30.110.10">
    <property type="entry name" value="Electron Transport, Fmn-binding Protein, Chain A"/>
    <property type="match status" value="1"/>
</dbReference>
<dbReference type="Proteomes" id="UP000093759">
    <property type="component" value="Unassembled WGS sequence"/>
</dbReference>
<organism evidence="1 2">
    <name type="scientific">Mycolicibacter sinensis (strain JDM601)</name>
    <name type="common">Mycobacterium sinense</name>
    <dbReference type="NCBI Taxonomy" id="875328"/>
    <lineage>
        <taxon>Bacteria</taxon>
        <taxon>Bacillati</taxon>
        <taxon>Actinomycetota</taxon>
        <taxon>Actinomycetes</taxon>
        <taxon>Mycobacteriales</taxon>
        <taxon>Mycobacteriaceae</taxon>
        <taxon>Mycolicibacter</taxon>
    </lineage>
</organism>
<dbReference type="EMBL" id="LZMF01000073">
    <property type="protein sequence ID" value="OBK87445.1"/>
    <property type="molecule type" value="Genomic_DNA"/>
</dbReference>
<sequence length="145" mass="15936">MATRYDRPSAPARFANAVIRRLAEAGLSIAGTRALAVRGRKTGKRRGVVVNVLTVDGIDYLVAPRGNTEWVRNVRAAGQVQLGPRWRPATTRVTEVGDDDKPALLRAYLQRWYWQVKGHMAGLTPQSSDDDLRRAAASLPVFSLG</sequence>
<dbReference type="AlphaFoldDB" id="A0A1A3TXT2"/>
<evidence type="ECO:0000313" key="2">
    <source>
        <dbReference type="Proteomes" id="UP000093759"/>
    </source>
</evidence>